<evidence type="ECO:0000313" key="6">
    <source>
        <dbReference type="Proteomes" id="UP001165489"/>
    </source>
</evidence>
<keyword evidence="1" id="KW-0805">Transcription regulation</keyword>
<gene>
    <name evidence="5" type="ORF">MM239_06790</name>
</gene>
<dbReference type="SMART" id="SM00866">
    <property type="entry name" value="UTRA"/>
    <property type="match status" value="1"/>
</dbReference>
<protein>
    <submittedName>
        <fullName evidence="5">GntR family transcriptional regulator</fullName>
    </submittedName>
</protein>
<evidence type="ECO:0000256" key="1">
    <source>
        <dbReference type="ARBA" id="ARBA00023015"/>
    </source>
</evidence>
<evidence type="ECO:0000256" key="2">
    <source>
        <dbReference type="ARBA" id="ARBA00023125"/>
    </source>
</evidence>
<accession>A0ABS9UYE2</accession>
<organism evidence="5 6">
    <name type="scientific">Belliella filtrata</name>
    <dbReference type="NCBI Taxonomy" id="2923435"/>
    <lineage>
        <taxon>Bacteria</taxon>
        <taxon>Pseudomonadati</taxon>
        <taxon>Bacteroidota</taxon>
        <taxon>Cytophagia</taxon>
        <taxon>Cytophagales</taxon>
        <taxon>Cyclobacteriaceae</taxon>
        <taxon>Belliella</taxon>
    </lineage>
</organism>
<comment type="caution">
    <text evidence="5">The sequence shown here is derived from an EMBL/GenBank/DDBJ whole genome shotgun (WGS) entry which is preliminary data.</text>
</comment>
<dbReference type="Proteomes" id="UP001165489">
    <property type="component" value="Unassembled WGS sequence"/>
</dbReference>
<dbReference type="RefSeq" id="WP_241347452.1">
    <property type="nucleotide sequence ID" value="NZ_JAKZGP010000012.1"/>
</dbReference>
<reference evidence="5" key="1">
    <citation type="submission" date="2022-03" db="EMBL/GenBank/DDBJ databases">
        <title>De novo assembled genomes of Belliella spp. (Cyclobacteriaceae) strains.</title>
        <authorList>
            <person name="Szabo A."/>
            <person name="Korponai K."/>
            <person name="Felfoldi T."/>
        </authorList>
    </citation>
    <scope>NUCLEOTIDE SEQUENCE</scope>
    <source>
        <strain evidence="5">DSM 111904</strain>
    </source>
</reference>
<dbReference type="SUPFAM" id="SSF46785">
    <property type="entry name" value="Winged helix' DNA-binding domain"/>
    <property type="match status" value="1"/>
</dbReference>
<dbReference type="CDD" id="cd07377">
    <property type="entry name" value="WHTH_GntR"/>
    <property type="match status" value="1"/>
</dbReference>
<keyword evidence="6" id="KW-1185">Reference proteome</keyword>
<dbReference type="InterPro" id="IPR028978">
    <property type="entry name" value="Chorismate_lyase_/UTRA_dom_sf"/>
</dbReference>
<dbReference type="Pfam" id="PF00392">
    <property type="entry name" value="GntR"/>
    <property type="match status" value="1"/>
</dbReference>
<proteinExistence type="predicted"/>
<dbReference type="PANTHER" id="PTHR44846">
    <property type="entry name" value="MANNOSYL-D-GLYCERATE TRANSPORT/METABOLISM SYSTEM REPRESSOR MNGR-RELATED"/>
    <property type="match status" value="1"/>
</dbReference>
<evidence type="ECO:0000313" key="5">
    <source>
        <dbReference type="EMBL" id="MCH7409093.1"/>
    </source>
</evidence>
<dbReference type="PRINTS" id="PR00035">
    <property type="entry name" value="HTHGNTR"/>
</dbReference>
<dbReference type="Pfam" id="PF07702">
    <property type="entry name" value="UTRA"/>
    <property type="match status" value="1"/>
</dbReference>
<dbReference type="SUPFAM" id="SSF64288">
    <property type="entry name" value="Chorismate lyase-like"/>
    <property type="match status" value="1"/>
</dbReference>
<dbReference type="PROSITE" id="PS50949">
    <property type="entry name" value="HTH_GNTR"/>
    <property type="match status" value="1"/>
</dbReference>
<keyword evidence="2" id="KW-0238">DNA-binding</keyword>
<sequence>MIHTNSYYGGFNYGLSAFGLIAVENNFAKVCSALWYDALDNIITRKNYLLESCLSKVILISSRLLSQVDKNKNVLYCSLFRHRYNNIIEAVDIKVDHESPIPLHIQVEELLRKLIELPEFKNGAFLPKEVELSKLLGVSRNTIRQAGNKLEYEGLISRKKGVGTKVSSKSIVTNLGEWHSFTQEMNSKGIPFKNLRIEIEWVSISKHISNFLNVEEGTKVLKLSRLKGFEEPFVYFESYFQPRIGLTGKEDFSRPLYEILEKDYFSIPAVSREKIKAGLAGDFASVLNVKPKDPILIRERFVSDPGDRPLEYNIGYYRNDLFTYSIEIRR</sequence>
<name>A0ABS9UYE2_9BACT</name>
<dbReference type="InterPro" id="IPR036388">
    <property type="entry name" value="WH-like_DNA-bd_sf"/>
</dbReference>
<evidence type="ECO:0000256" key="3">
    <source>
        <dbReference type="ARBA" id="ARBA00023163"/>
    </source>
</evidence>
<dbReference type="InterPro" id="IPR000524">
    <property type="entry name" value="Tscrpt_reg_HTH_GntR"/>
</dbReference>
<dbReference type="PANTHER" id="PTHR44846:SF1">
    <property type="entry name" value="MANNOSYL-D-GLYCERATE TRANSPORT_METABOLISM SYSTEM REPRESSOR MNGR-RELATED"/>
    <property type="match status" value="1"/>
</dbReference>
<dbReference type="EMBL" id="JAKZGP010000012">
    <property type="protein sequence ID" value="MCH7409093.1"/>
    <property type="molecule type" value="Genomic_DNA"/>
</dbReference>
<evidence type="ECO:0000259" key="4">
    <source>
        <dbReference type="PROSITE" id="PS50949"/>
    </source>
</evidence>
<dbReference type="SMART" id="SM00345">
    <property type="entry name" value="HTH_GNTR"/>
    <property type="match status" value="1"/>
</dbReference>
<dbReference type="InterPro" id="IPR036390">
    <property type="entry name" value="WH_DNA-bd_sf"/>
</dbReference>
<dbReference type="InterPro" id="IPR050679">
    <property type="entry name" value="Bact_HTH_transcr_reg"/>
</dbReference>
<keyword evidence="3" id="KW-0804">Transcription</keyword>
<dbReference type="InterPro" id="IPR011663">
    <property type="entry name" value="UTRA"/>
</dbReference>
<dbReference type="Gene3D" id="1.10.10.10">
    <property type="entry name" value="Winged helix-like DNA-binding domain superfamily/Winged helix DNA-binding domain"/>
    <property type="match status" value="1"/>
</dbReference>
<dbReference type="Gene3D" id="3.40.1410.10">
    <property type="entry name" value="Chorismate lyase-like"/>
    <property type="match status" value="1"/>
</dbReference>
<feature type="domain" description="HTH gntR-type" evidence="4">
    <location>
        <begin position="101"/>
        <end position="169"/>
    </location>
</feature>